<sequence>MIGGEFEIQINNLDDVNSSSEKILDGFYVFSSGRAALYHILM</sequence>
<gene>
    <name evidence="1" type="ORF">SDC9_115447</name>
</gene>
<dbReference type="EMBL" id="VSSQ01022297">
    <property type="protein sequence ID" value="MPM68514.1"/>
    <property type="molecule type" value="Genomic_DNA"/>
</dbReference>
<organism evidence="1">
    <name type="scientific">bioreactor metagenome</name>
    <dbReference type="NCBI Taxonomy" id="1076179"/>
    <lineage>
        <taxon>unclassified sequences</taxon>
        <taxon>metagenomes</taxon>
        <taxon>ecological metagenomes</taxon>
    </lineage>
</organism>
<proteinExistence type="predicted"/>
<reference evidence="1" key="1">
    <citation type="submission" date="2019-08" db="EMBL/GenBank/DDBJ databases">
        <authorList>
            <person name="Kucharzyk K."/>
            <person name="Murdoch R.W."/>
            <person name="Higgins S."/>
            <person name="Loffler F."/>
        </authorList>
    </citation>
    <scope>NUCLEOTIDE SEQUENCE</scope>
</reference>
<evidence type="ECO:0000313" key="1">
    <source>
        <dbReference type="EMBL" id="MPM68514.1"/>
    </source>
</evidence>
<comment type="caution">
    <text evidence="1">The sequence shown here is derived from an EMBL/GenBank/DDBJ whole genome shotgun (WGS) entry which is preliminary data.</text>
</comment>
<accession>A0A645C3I0</accession>
<protein>
    <submittedName>
        <fullName evidence="1">Uncharacterized protein</fullName>
    </submittedName>
</protein>
<name>A0A645C3I0_9ZZZZ</name>
<dbReference type="AlphaFoldDB" id="A0A645C3I0"/>